<evidence type="ECO:0000259" key="7">
    <source>
        <dbReference type="Pfam" id="PF06305"/>
    </source>
</evidence>
<organism evidence="8 9">
    <name type="scientific">Nocardioides malaquae</name>
    <dbReference type="NCBI Taxonomy" id="2773426"/>
    <lineage>
        <taxon>Bacteria</taxon>
        <taxon>Bacillati</taxon>
        <taxon>Actinomycetota</taxon>
        <taxon>Actinomycetes</taxon>
        <taxon>Propionibacteriales</taxon>
        <taxon>Nocardioidaceae</taxon>
        <taxon>Nocardioides</taxon>
    </lineage>
</organism>
<feature type="region of interest" description="Disordered" evidence="5">
    <location>
        <begin position="1"/>
        <end position="32"/>
    </location>
</feature>
<keyword evidence="1" id="KW-1003">Cell membrane</keyword>
<evidence type="ECO:0000313" key="8">
    <source>
        <dbReference type="EMBL" id="MBE7325100.1"/>
    </source>
</evidence>
<keyword evidence="4 6" id="KW-0472">Membrane</keyword>
<accession>A0ABR9RUR0</accession>
<feature type="domain" description="Lipopolysaccharide assembly protein A" evidence="7">
    <location>
        <begin position="59"/>
        <end position="111"/>
    </location>
</feature>
<comment type="caution">
    <text evidence="8">The sequence shown here is derived from an EMBL/GenBank/DDBJ whole genome shotgun (WGS) entry which is preliminary data.</text>
</comment>
<evidence type="ECO:0000256" key="3">
    <source>
        <dbReference type="ARBA" id="ARBA00022989"/>
    </source>
</evidence>
<keyword evidence="9" id="KW-1185">Reference proteome</keyword>
<feature type="transmembrane region" description="Helical" evidence="6">
    <location>
        <begin position="78"/>
        <end position="101"/>
    </location>
</feature>
<evidence type="ECO:0000313" key="9">
    <source>
        <dbReference type="Proteomes" id="UP000756387"/>
    </source>
</evidence>
<evidence type="ECO:0000256" key="1">
    <source>
        <dbReference type="ARBA" id="ARBA00022475"/>
    </source>
</evidence>
<reference evidence="8 9" key="1">
    <citation type="submission" date="2020-10" db="EMBL/GenBank/DDBJ databases">
        <title>Nocardioides sp. isolated from sludge.</title>
        <authorList>
            <person name="Zhang X."/>
        </authorList>
    </citation>
    <scope>NUCLEOTIDE SEQUENCE [LARGE SCALE GENOMIC DNA]</scope>
    <source>
        <strain evidence="8 9">Y6</strain>
    </source>
</reference>
<keyword evidence="3 6" id="KW-1133">Transmembrane helix</keyword>
<keyword evidence="2 6" id="KW-0812">Transmembrane</keyword>
<protein>
    <submittedName>
        <fullName evidence="8">DUF1049 domain-containing protein</fullName>
    </submittedName>
</protein>
<proteinExistence type="predicted"/>
<evidence type="ECO:0000256" key="6">
    <source>
        <dbReference type="SAM" id="Phobius"/>
    </source>
</evidence>
<dbReference type="Proteomes" id="UP000756387">
    <property type="component" value="Unassembled WGS sequence"/>
</dbReference>
<feature type="compositionally biased region" description="Polar residues" evidence="5">
    <location>
        <begin position="16"/>
        <end position="32"/>
    </location>
</feature>
<gene>
    <name evidence="8" type="ORF">IEQ44_10560</name>
</gene>
<dbReference type="Pfam" id="PF06305">
    <property type="entry name" value="LapA_dom"/>
    <property type="match status" value="1"/>
</dbReference>
<dbReference type="InterPro" id="IPR010445">
    <property type="entry name" value="LapA_dom"/>
</dbReference>
<sequence>MAMKSPTPSPDEGVAETTTPTADSIASGSTPKVTRASAAWVATGVALLLLILLIVFILQNSSRVEVQFLGMAGTIPLGMALLIAAVGGGVVVAIAGVARVTQLRLNARRVRHNHP</sequence>
<name>A0ABR9RUR0_9ACTN</name>
<evidence type="ECO:0000256" key="2">
    <source>
        <dbReference type="ARBA" id="ARBA00022692"/>
    </source>
</evidence>
<feature type="transmembrane region" description="Helical" evidence="6">
    <location>
        <begin position="38"/>
        <end position="58"/>
    </location>
</feature>
<dbReference type="EMBL" id="JADCSA010000009">
    <property type="protein sequence ID" value="MBE7325100.1"/>
    <property type="molecule type" value="Genomic_DNA"/>
</dbReference>
<evidence type="ECO:0000256" key="4">
    <source>
        <dbReference type="ARBA" id="ARBA00023136"/>
    </source>
</evidence>
<evidence type="ECO:0000256" key="5">
    <source>
        <dbReference type="SAM" id="MobiDB-lite"/>
    </source>
</evidence>